<comment type="similarity">
    <text evidence="1">Belongs to the UPF0235 family.</text>
</comment>
<comment type="caution">
    <text evidence="2">The sequence shown here is derived from an EMBL/GenBank/DDBJ whole genome shotgun (WGS) entry which is preliminary data.</text>
</comment>
<dbReference type="EMBL" id="PFAH01000008">
    <property type="protein sequence ID" value="PIR97876.1"/>
    <property type="molecule type" value="Genomic_DNA"/>
</dbReference>
<dbReference type="SMART" id="SM01152">
    <property type="entry name" value="DUF167"/>
    <property type="match status" value="1"/>
</dbReference>
<organism evidence="2 3">
    <name type="scientific">Candidatus Colwellbacteria bacterium CG10_big_fil_rev_8_21_14_0_10_42_22</name>
    <dbReference type="NCBI Taxonomy" id="1974540"/>
    <lineage>
        <taxon>Bacteria</taxon>
        <taxon>Candidatus Colwelliibacteriota</taxon>
    </lineage>
</organism>
<dbReference type="PANTHER" id="PTHR13420:SF7">
    <property type="entry name" value="UPF0235 PROTEIN C15ORF40"/>
    <property type="match status" value="1"/>
</dbReference>
<name>A0A2H0VFK9_9BACT</name>
<dbReference type="GO" id="GO:0005737">
    <property type="term" value="C:cytoplasm"/>
    <property type="evidence" value="ECO:0007669"/>
    <property type="project" value="TreeGrafter"/>
</dbReference>
<reference evidence="3" key="1">
    <citation type="submission" date="2017-09" db="EMBL/GenBank/DDBJ databases">
        <title>Depth-based differentiation of microbial function through sediment-hosted aquifers and enrichment of novel symbionts in the deep terrestrial subsurface.</title>
        <authorList>
            <person name="Probst A.J."/>
            <person name="Ladd B."/>
            <person name="Jarett J.K."/>
            <person name="Geller-Mcgrath D.E."/>
            <person name="Sieber C.M.K."/>
            <person name="Emerson J.B."/>
            <person name="Anantharaman K."/>
            <person name="Thomas B.C."/>
            <person name="Malmstrom R."/>
            <person name="Stieglmeier M."/>
            <person name="Klingl A."/>
            <person name="Woyke T."/>
            <person name="Ryan C.M."/>
            <person name="Banfield J.F."/>
        </authorList>
    </citation>
    <scope>NUCLEOTIDE SEQUENCE [LARGE SCALE GENOMIC DNA]</scope>
</reference>
<gene>
    <name evidence="2" type="ORF">COT89_02280</name>
</gene>
<dbReference type="NCBIfam" id="TIGR00251">
    <property type="entry name" value="DUF167 family protein"/>
    <property type="match status" value="1"/>
</dbReference>
<dbReference type="Proteomes" id="UP000231466">
    <property type="component" value="Unassembled WGS sequence"/>
</dbReference>
<evidence type="ECO:0000256" key="1">
    <source>
        <dbReference type="ARBA" id="ARBA00010364"/>
    </source>
</evidence>
<dbReference type="InterPro" id="IPR036591">
    <property type="entry name" value="YggU-like_sf"/>
</dbReference>
<dbReference type="InterPro" id="IPR003746">
    <property type="entry name" value="DUF167"/>
</dbReference>
<dbReference type="SUPFAM" id="SSF69786">
    <property type="entry name" value="YggU-like"/>
    <property type="match status" value="1"/>
</dbReference>
<dbReference type="AlphaFoldDB" id="A0A2H0VFK9"/>
<proteinExistence type="inferred from homology"/>
<sequence length="73" mass="8036">MKLRLKVKTNSKEASIEEKDGYLLVRVGASAREGAANKEVINLVAKYFGVSKSEVEIVSGLKSRNKVITIKDK</sequence>
<dbReference type="PANTHER" id="PTHR13420">
    <property type="entry name" value="UPF0235 PROTEIN C15ORF40"/>
    <property type="match status" value="1"/>
</dbReference>
<dbReference type="Pfam" id="PF02594">
    <property type="entry name" value="DUF167"/>
    <property type="match status" value="1"/>
</dbReference>
<accession>A0A2H0VFK9</accession>
<evidence type="ECO:0000313" key="3">
    <source>
        <dbReference type="Proteomes" id="UP000231466"/>
    </source>
</evidence>
<protein>
    <submittedName>
        <fullName evidence="2">Uncharacterized protein</fullName>
    </submittedName>
</protein>
<evidence type="ECO:0000313" key="2">
    <source>
        <dbReference type="EMBL" id="PIR97876.1"/>
    </source>
</evidence>
<dbReference type="Gene3D" id="3.30.1200.10">
    <property type="entry name" value="YggU-like"/>
    <property type="match status" value="1"/>
</dbReference>